<evidence type="ECO:0000313" key="2">
    <source>
        <dbReference type="Proteomes" id="UP001160148"/>
    </source>
</evidence>
<comment type="caution">
    <text evidence="1">The sequence shown here is derived from an EMBL/GenBank/DDBJ whole genome shotgun (WGS) entry which is preliminary data.</text>
</comment>
<keyword evidence="2" id="KW-1185">Reference proteome</keyword>
<proteinExistence type="predicted"/>
<gene>
    <name evidence="1" type="ORF">MEUPH1_LOCUS26777</name>
</gene>
<organism evidence="1 2">
    <name type="scientific">Macrosiphum euphorbiae</name>
    <name type="common">potato aphid</name>
    <dbReference type="NCBI Taxonomy" id="13131"/>
    <lineage>
        <taxon>Eukaryota</taxon>
        <taxon>Metazoa</taxon>
        <taxon>Ecdysozoa</taxon>
        <taxon>Arthropoda</taxon>
        <taxon>Hexapoda</taxon>
        <taxon>Insecta</taxon>
        <taxon>Pterygota</taxon>
        <taxon>Neoptera</taxon>
        <taxon>Paraneoptera</taxon>
        <taxon>Hemiptera</taxon>
        <taxon>Sternorrhyncha</taxon>
        <taxon>Aphidomorpha</taxon>
        <taxon>Aphidoidea</taxon>
        <taxon>Aphididae</taxon>
        <taxon>Macrosiphini</taxon>
        <taxon>Macrosiphum</taxon>
    </lineage>
</organism>
<protein>
    <recommendedName>
        <fullName evidence="3">LAGLIDADG homing endonuclease</fullName>
    </recommendedName>
</protein>
<sequence length="116" mass="13949">MYNWLLPRTIFTSQRKNSLEHEFNSYSTNTNTHATWVCTVCFDRSCKKTGKKVISNTKNRFLGWIGLRYIKYKRPKEIRRITEKHLEPPSTHERLTIQTFDDTESFTLTYTVYELF</sequence>
<evidence type="ECO:0008006" key="3">
    <source>
        <dbReference type="Google" id="ProtNLM"/>
    </source>
</evidence>
<evidence type="ECO:0000313" key="1">
    <source>
        <dbReference type="EMBL" id="CAI6372972.1"/>
    </source>
</evidence>
<reference evidence="1 2" key="1">
    <citation type="submission" date="2023-01" db="EMBL/GenBank/DDBJ databases">
        <authorList>
            <person name="Whitehead M."/>
        </authorList>
    </citation>
    <scope>NUCLEOTIDE SEQUENCE [LARGE SCALE GENOMIC DNA]</scope>
</reference>
<name>A0AAV0XZU2_9HEMI</name>
<dbReference type="Proteomes" id="UP001160148">
    <property type="component" value="Unassembled WGS sequence"/>
</dbReference>
<dbReference type="EMBL" id="CARXXK010001085">
    <property type="protein sequence ID" value="CAI6372972.1"/>
    <property type="molecule type" value="Genomic_DNA"/>
</dbReference>
<accession>A0AAV0XZU2</accession>
<dbReference type="AlphaFoldDB" id="A0AAV0XZU2"/>